<reference evidence="1 2" key="1">
    <citation type="submission" date="2018-11" db="EMBL/GenBank/DDBJ databases">
        <title>Genomic Encyclopedia of Type Strains, Phase IV (KMG-IV): sequencing the most valuable type-strain genomes for metagenomic binning, comparative biology and taxonomic classification.</title>
        <authorList>
            <person name="Goeker M."/>
        </authorList>
    </citation>
    <scope>NUCLEOTIDE SEQUENCE [LARGE SCALE GENOMIC DNA]</scope>
    <source>
        <strain evidence="1 2">DSM 26537</strain>
    </source>
</reference>
<dbReference type="RefSeq" id="WP_123609547.1">
    <property type="nucleotide sequence ID" value="NZ_RJVG01000005.1"/>
</dbReference>
<dbReference type="EMBL" id="RJVG01000005">
    <property type="protein sequence ID" value="ROR28378.1"/>
    <property type="molecule type" value="Genomic_DNA"/>
</dbReference>
<comment type="caution">
    <text evidence="1">The sequence shown here is derived from an EMBL/GenBank/DDBJ whole genome shotgun (WGS) entry which is preliminary data.</text>
</comment>
<evidence type="ECO:0000313" key="1">
    <source>
        <dbReference type="EMBL" id="ROR28378.1"/>
    </source>
</evidence>
<keyword evidence="2" id="KW-1185">Reference proteome</keyword>
<evidence type="ECO:0000313" key="2">
    <source>
        <dbReference type="Proteomes" id="UP000273083"/>
    </source>
</evidence>
<proteinExistence type="predicted"/>
<accession>A0A3N1XQ46</accession>
<sequence>MKDLSWLDNPALKNLDSRKLAVMIELINETEGKPLEKTLPMIMSANMKLKSQNLGFTPDETTLIFDILTAKMSPEEKTKFSNLRNLMESKAKGFKNKRTK</sequence>
<name>A0A3N1XQ46_9FIRM</name>
<organism evidence="1 2">
    <name type="scientific">Mobilisporobacter senegalensis</name>
    <dbReference type="NCBI Taxonomy" id="1329262"/>
    <lineage>
        <taxon>Bacteria</taxon>
        <taxon>Bacillati</taxon>
        <taxon>Bacillota</taxon>
        <taxon>Clostridia</taxon>
        <taxon>Lachnospirales</taxon>
        <taxon>Lachnospiraceae</taxon>
        <taxon>Mobilisporobacter</taxon>
    </lineage>
</organism>
<gene>
    <name evidence="1" type="ORF">EDD66_105320</name>
</gene>
<dbReference type="OrthoDB" id="1912088at2"/>
<dbReference type="Proteomes" id="UP000273083">
    <property type="component" value="Unassembled WGS sequence"/>
</dbReference>
<dbReference type="AlphaFoldDB" id="A0A3N1XQ46"/>
<protein>
    <submittedName>
        <fullName evidence="1">Uncharacterized protein</fullName>
    </submittedName>
</protein>